<evidence type="ECO:0000313" key="2">
    <source>
        <dbReference type="Proteomes" id="UP000054560"/>
    </source>
</evidence>
<reference evidence="1 2" key="1">
    <citation type="submission" date="2011-02" db="EMBL/GenBank/DDBJ databases">
        <title>The Genome Sequence of Sphaeroforma arctica JP610.</title>
        <authorList>
            <consortium name="The Broad Institute Genome Sequencing Platform"/>
            <person name="Russ C."/>
            <person name="Cuomo C."/>
            <person name="Young S.K."/>
            <person name="Zeng Q."/>
            <person name="Gargeya S."/>
            <person name="Alvarado L."/>
            <person name="Berlin A."/>
            <person name="Chapman S.B."/>
            <person name="Chen Z."/>
            <person name="Freedman E."/>
            <person name="Gellesch M."/>
            <person name="Goldberg J."/>
            <person name="Griggs A."/>
            <person name="Gujja S."/>
            <person name="Heilman E."/>
            <person name="Heiman D."/>
            <person name="Howarth C."/>
            <person name="Mehta T."/>
            <person name="Neiman D."/>
            <person name="Pearson M."/>
            <person name="Roberts A."/>
            <person name="Saif S."/>
            <person name="Shea T."/>
            <person name="Shenoy N."/>
            <person name="Sisk P."/>
            <person name="Stolte C."/>
            <person name="Sykes S."/>
            <person name="White J."/>
            <person name="Yandava C."/>
            <person name="Burger G."/>
            <person name="Gray M.W."/>
            <person name="Holland P.W.H."/>
            <person name="King N."/>
            <person name="Lang F.B.F."/>
            <person name="Roger A.J."/>
            <person name="Ruiz-Trillo I."/>
            <person name="Haas B."/>
            <person name="Nusbaum C."/>
            <person name="Birren B."/>
        </authorList>
    </citation>
    <scope>NUCLEOTIDE SEQUENCE [LARGE SCALE GENOMIC DNA]</scope>
    <source>
        <strain evidence="1 2">JP610</strain>
    </source>
</reference>
<gene>
    <name evidence="1" type="ORF">SARC_11691</name>
</gene>
<name>A0A0L0FH31_9EUKA</name>
<evidence type="ECO:0000313" key="1">
    <source>
        <dbReference type="EMBL" id="KNC75791.1"/>
    </source>
</evidence>
<organism evidence="1 2">
    <name type="scientific">Sphaeroforma arctica JP610</name>
    <dbReference type="NCBI Taxonomy" id="667725"/>
    <lineage>
        <taxon>Eukaryota</taxon>
        <taxon>Ichthyosporea</taxon>
        <taxon>Ichthyophonida</taxon>
        <taxon>Sphaeroforma</taxon>
    </lineage>
</organism>
<dbReference type="GeneID" id="25912195"/>
<dbReference type="RefSeq" id="XP_014149693.1">
    <property type="nucleotide sequence ID" value="XM_014294218.1"/>
</dbReference>
<accession>A0A0L0FH31</accession>
<keyword evidence="2" id="KW-1185">Reference proteome</keyword>
<proteinExistence type="predicted"/>
<protein>
    <submittedName>
        <fullName evidence="1">Uncharacterized protein</fullName>
    </submittedName>
</protein>
<dbReference type="Proteomes" id="UP000054560">
    <property type="component" value="Unassembled WGS sequence"/>
</dbReference>
<sequence>MDCTDRCTYPTGAASLQDPYSIMRCNWNRTDTAWGVSARTCYNGFYMALVPQNDEGNNYFFECIPWTLCRPGEIQSRLPSQNLDRLCSVQLNVTFYFTDDWPQLNNIELSQLSEHLFGPSQVPFIIAVNTFDN</sequence>
<feature type="non-terminal residue" evidence="1">
    <location>
        <position position="133"/>
    </location>
</feature>
<dbReference type="EMBL" id="KQ243420">
    <property type="protein sequence ID" value="KNC75791.1"/>
    <property type="molecule type" value="Genomic_DNA"/>
</dbReference>
<dbReference type="AlphaFoldDB" id="A0A0L0FH31"/>